<feature type="transmembrane region" description="Helical" evidence="5">
    <location>
        <begin position="43"/>
        <end position="61"/>
    </location>
</feature>
<evidence type="ECO:0000313" key="6">
    <source>
        <dbReference type="EMBL" id="TSJ38952.1"/>
    </source>
</evidence>
<protein>
    <recommendedName>
        <fullName evidence="8">Prenyltransferase</fullName>
    </recommendedName>
</protein>
<feature type="transmembrane region" description="Helical" evidence="5">
    <location>
        <begin position="204"/>
        <end position="224"/>
    </location>
</feature>
<organism evidence="6 7">
    <name type="scientific">Fluviicola chungangensis</name>
    <dbReference type="NCBI Taxonomy" id="2597671"/>
    <lineage>
        <taxon>Bacteria</taxon>
        <taxon>Pseudomonadati</taxon>
        <taxon>Bacteroidota</taxon>
        <taxon>Flavobacteriia</taxon>
        <taxon>Flavobacteriales</taxon>
        <taxon>Crocinitomicaceae</taxon>
        <taxon>Fluviicola</taxon>
    </lineage>
</organism>
<dbReference type="Gene3D" id="1.20.120.1780">
    <property type="entry name" value="UbiA prenyltransferase"/>
    <property type="match status" value="1"/>
</dbReference>
<comment type="subcellular location">
    <subcellularLocation>
        <location evidence="1">Membrane</location>
        <topology evidence="1">Multi-pass membrane protein</topology>
    </subcellularLocation>
</comment>
<reference evidence="6 7" key="1">
    <citation type="submission" date="2019-07" db="EMBL/GenBank/DDBJ databases">
        <authorList>
            <person name="Huq M.A."/>
        </authorList>
    </citation>
    <scope>NUCLEOTIDE SEQUENCE [LARGE SCALE GENOMIC DNA]</scope>
    <source>
        <strain evidence="6 7">MAH-3</strain>
    </source>
</reference>
<dbReference type="RefSeq" id="WP_144334714.1">
    <property type="nucleotide sequence ID" value="NZ_VLPL01000014.1"/>
</dbReference>
<dbReference type="GO" id="GO:0016765">
    <property type="term" value="F:transferase activity, transferring alkyl or aryl (other than methyl) groups"/>
    <property type="evidence" value="ECO:0007669"/>
    <property type="project" value="InterPro"/>
</dbReference>
<evidence type="ECO:0000256" key="2">
    <source>
        <dbReference type="ARBA" id="ARBA00022692"/>
    </source>
</evidence>
<dbReference type="AlphaFoldDB" id="A0A556MGI7"/>
<evidence type="ECO:0000256" key="5">
    <source>
        <dbReference type="SAM" id="Phobius"/>
    </source>
</evidence>
<keyword evidence="2 5" id="KW-0812">Transmembrane</keyword>
<feature type="transmembrane region" description="Helical" evidence="5">
    <location>
        <begin position="173"/>
        <end position="192"/>
    </location>
</feature>
<feature type="transmembrane region" description="Helical" evidence="5">
    <location>
        <begin position="150"/>
        <end position="167"/>
    </location>
</feature>
<keyword evidence="4 5" id="KW-0472">Membrane</keyword>
<name>A0A556MGI7_9FLAO</name>
<dbReference type="GO" id="GO:0016020">
    <property type="term" value="C:membrane"/>
    <property type="evidence" value="ECO:0007669"/>
    <property type="project" value="UniProtKB-SubCell"/>
</dbReference>
<feature type="transmembrane region" description="Helical" evidence="5">
    <location>
        <begin position="20"/>
        <end position="37"/>
    </location>
</feature>
<evidence type="ECO:0000256" key="1">
    <source>
        <dbReference type="ARBA" id="ARBA00004141"/>
    </source>
</evidence>
<proteinExistence type="predicted"/>
<comment type="caution">
    <text evidence="6">The sequence shown here is derived from an EMBL/GenBank/DDBJ whole genome shotgun (WGS) entry which is preliminary data.</text>
</comment>
<accession>A0A556MGI7</accession>
<feature type="transmembrane region" description="Helical" evidence="5">
    <location>
        <begin position="73"/>
        <end position="95"/>
    </location>
</feature>
<dbReference type="Proteomes" id="UP000316008">
    <property type="component" value="Unassembled WGS sequence"/>
</dbReference>
<evidence type="ECO:0000256" key="3">
    <source>
        <dbReference type="ARBA" id="ARBA00022989"/>
    </source>
</evidence>
<sequence>MSENGEGYNYNWVKKNLKEFYFIVFASVVGFLCIAFLAKKEVLIALVPIAAITLLYSLPIFDKKRTIFRLREIPFLKIFLIAFVWSSSTILLPIIHSGNSIYRTSVIAMIVERFFFVFAITIPFDIRDMEADRKAGLKTIPLLISEKKSIIISFLSLFIFFLISFVHYHQLKYWYIIFPLGISTLTTFIFLNSEKIRNLPFYHYGILDGTMSLQGLLVLVFYYVKIIFIK</sequence>
<keyword evidence="3 5" id="KW-1133">Transmembrane helix</keyword>
<gene>
    <name evidence="6" type="ORF">FO442_18530</name>
</gene>
<evidence type="ECO:0008006" key="8">
    <source>
        <dbReference type="Google" id="ProtNLM"/>
    </source>
</evidence>
<dbReference type="EMBL" id="VLPL01000014">
    <property type="protein sequence ID" value="TSJ38952.1"/>
    <property type="molecule type" value="Genomic_DNA"/>
</dbReference>
<dbReference type="InterPro" id="IPR000537">
    <property type="entry name" value="UbiA_prenyltransferase"/>
</dbReference>
<dbReference type="OrthoDB" id="1467772at2"/>
<evidence type="ECO:0000256" key="4">
    <source>
        <dbReference type="ARBA" id="ARBA00023136"/>
    </source>
</evidence>
<evidence type="ECO:0000313" key="7">
    <source>
        <dbReference type="Proteomes" id="UP000316008"/>
    </source>
</evidence>
<keyword evidence="7" id="KW-1185">Reference proteome</keyword>
<dbReference type="Pfam" id="PF01040">
    <property type="entry name" value="UbiA"/>
    <property type="match status" value="1"/>
</dbReference>